<dbReference type="OrthoDB" id="9788790at2"/>
<dbReference type="Proteomes" id="UP000430232">
    <property type="component" value="Unassembled WGS sequence"/>
</dbReference>
<sequence>MSATPDPVQVSDAVLAHCRRHAYAGHDPFDGLNSRLFKYTGLSKFPMARIAWLQMHKRSPFNFRQVLGVPRMRNPKGVALIVLGLLERERRIGDGASLDEARTLGDWLLEQRVDRKRWRHSAWGYHFDWAARAFFVPVGTPNAISTCYVARALYALGDVTGEARFTDVAVDAGHFLDALYLPHQGAGYFAYIPGERAFVHNANLWSAAFVAETAVRTADASMRERAIAAARLTASMQRPDGAWAYGLRGHHGFVDGFHTGYNLEALHRLQHVCRTRVFAESIDQGLAYYRDTFFLPDGTVKYYDDSVWPLDMHSVAQALITLLTVSTSEADYALAVRAFERAVETLYMPDDGRFVYQRSARFTNRVDYLRWTQAWAFYAIALLANRVHAADTANACLSRPEVL</sequence>
<gene>
    <name evidence="2" type="ORF">BLA24064_03835</name>
    <name evidence="1" type="ORF">F7R21_17645</name>
</gene>
<dbReference type="GeneID" id="99791114"/>
<evidence type="ECO:0000313" key="2">
    <source>
        <dbReference type="EMBL" id="VWB81343.1"/>
    </source>
</evidence>
<dbReference type="SUPFAM" id="SSF48239">
    <property type="entry name" value="Terpenoid cyclases/Protein prenyltransferases"/>
    <property type="match status" value="1"/>
</dbReference>
<evidence type="ECO:0000313" key="1">
    <source>
        <dbReference type="EMBL" id="KAB0640062.1"/>
    </source>
</evidence>
<evidence type="ECO:0000313" key="3">
    <source>
        <dbReference type="Proteomes" id="UP000430232"/>
    </source>
</evidence>
<protein>
    <submittedName>
        <fullName evidence="1">Aspartate-semialdehyde dehydrogenase</fullName>
    </submittedName>
</protein>
<dbReference type="InterPro" id="IPR008930">
    <property type="entry name" value="Terpenoid_cyclase/PrenylTrfase"/>
</dbReference>
<organism evidence="1 3">
    <name type="scientific">Burkholderia latens</name>
    <dbReference type="NCBI Taxonomy" id="488446"/>
    <lineage>
        <taxon>Bacteria</taxon>
        <taxon>Pseudomonadati</taxon>
        <taxon>Pseudomonadota</taxon>
        <taxon>Betaproteobacteria</taxon>
        <taxon>Burkholderiales</taxon>
        <taxon>Burkholderiaceae</taxon>
        <taxon>Burkholderia</taxon>
        <taxon>Burkholderia cepacia complex</taxon>
    </lineage>
</organism>
<dbReference type="EMBL" id="CABVPL010000029">
    <property type="protein sequence ID" value="VWB81343.1"/>
    <property type="molecule type" value="Genomic_DNA"/>
</dbReference>
<dbReference type="EMBL" id="VZOJ01000046">
    <property type="protein sequence ID" value="KAB0640062.1"/>
    <property type="molecule type" value="Genomic_DNA"/>
</dbReference>
<evidence type="ECO:0000313" key="4">
    <source>
        <dbReference type="Proteomes" id="UP000494222"/>
    </source>
</evidence>
<dbReference type="RefSeq" id="WP_151065478.1">
    <property type="nucleotide sequence ID" value="NZ_CABVPL010000029.1"/>
</dbReference>
<dbReference type="Proteomes" id="UP000494222">
    <property type="component" value="Unassembled WGS sequence"/>
</dbReference>
<keyword evidence="3" id="KW-1185">Reference proteome</keyword>
<dbReference type="AlphaFoldDB" id="A0A6H9T9B4"/>
<accession>A0A6H9T9B4</accession>
<reference evidence="2 4" key="2">
    <citation type="submission" date="2019-09" db="EMBL/GenBank/DDBJ databases">
        <authorList>
            <person name="Depoorter E."/>
        </authorList>
    </citation>
    <scope>NUCLEOTIDE SEQUENCE [LARGE SCALE GENOMIC DNA]</scope>
    <source>
        <strain evidence="2">LMG 24064</strain>
    </source>
</reference>
<reference evidence="1 3" key="1">
    <citation type="submission" date="2019-09" db="EMBL/GenBank/DDBJ databases">
        <title>Draft genome sequences of 48 bacterial type strains from the CCUG.</title>
        <authorList>
            <person name="Tunovic T."/>
            <person name="Pineiro-Iglesias B."/>
            <person name="Unosson C."/>
            <person name="Inganas E."/>
            <person name="Ohlen M."/>
            <person name="Cardew S."/>
            <person name="Jensie-Markopoulos S."/>
            <person name="Salva-Serra F."/>
            <person name="Jaen-Luchoro D."/>
            <person name="Karlsson R."/>
            <person name="Svensson-Stadler L."/>
            <person name="Chun J."/>
            <person name="Moore E."/>
        </authorList>
    </citation>
    <scope>NUCLEOTIDE SEQUENCE [LARGE SCALE GENOMIC DNA]</scope>
    <source>
        <strain evidence="1 3">CCUG 54555</strain>
    </source>
</reference>
<proteinExistence type="predicted"/>
<name>A0A6H9T9B4_9BURK</name>